<dbReference type="InterPro" id="IPR013651">
    <property type="entry name" value="ATP-grasp_RimK-type"/>
</dbReference>
<keyword evidence="1" id="KW-0067">ATP-binding</keyword>
<dbReference type="InterPro" id="IPR011761">
    <property type="entry name" value="ATP-grasp"/>
</dbReference>
<evidence type="ECO:0000259" key="2">
    <source>
        <dbReference type="PROSITE" id="PS50975"/>
    </source>
</evidence>
<dbReference type="PANTHER" id="PTHR21621">
    <property type="entry name" value="RIBOSOMAL PROTEIN S6 MODIFICATION PROTEIN"/>
    <property type="match status" value="1"/>
</dbReference>
<accession>A0ABU6KAG5</accession>
<evidence type="ECO:0000313" key="4">
    <source>
        <dbReference type="Proteomes" id="UP001335737"/>
    </source>
</evidence>
<sequence>MKHGWLIYSRTDIKQNKSYINWFIEEANSQNLSLELIVRDELTIGIINNKRSIYLKNKKIKPPDYAIIRTIEPLLNLHLEACGIRVFNNSYIARICNDKALTHHYMLDFDIPMVNTVFFKKHTMPLTSPLSYPCIIKETTGKGGMQVYYIKDKHNWQNQMESLSTSDFIVQSCDVQLGKDIRVFVVGKEIIGAVMRYSTSDFRANYKLGGSVSLYNLTKQDADMIEKIISHFDFGMVGIDFLIGKNGELLFNEIEDVVGSRTLSVVSNLNILQTYVTHIKSELRKRDIN</sequence>
<dbReference type="EMBL" id="JARZFX010000001">
    <property type="protein sequence ID" value="MEC5422036.1"/>
    <property type="molecule type" value="Genomic_DNA"/>
</dbReference>
<dbReference type="PANTHER" id="PTHR21621:SF0">
    <property type="entry name" value="BETA-CITRYLGLUTAMATE SYNTHASE B-RELATED"/>
    <property type="match status" value="1"/>
</dbReference>
<dbReference type="PROSITE" id="PS50975">
    <property type="entry name" value="ATP_GRASP"/>
    <property type="match status" value="1"/>
</dbReference>
<feature type="domain" description="ATP-grasp" evidence="2">
    <location>
        <begin position="103"/>
        <end position="280"/>
    </location>
</feature>
<gene>
    <name evidence="3" type="ORF">QGM71_00835</name>
</gene>
<dbReference type="Gene3D" id="3.30.470.20">
    <property type="entry name" value="ATP-grasp fold, B domain"/>
    <property type="match status" value="1"/>
</dbReference>
<protein>
    <submittedName>
        <fullName evidence="3">ATP-grasp domain-containing protein</fullName>
    </submittedName>
</protein>
<name>A0ABU6KAG5_9BACI</name>
<evidence type="ECO:0000313" key="3">
    <source>
        <dbReference type="EMBL" id="MEC5422036.1"/>
    </source>
</evidence>
<dbReference type="Proteomes" id="UP001335737">
    <property type="component" value="Unassembled WGS sequence"/>
</dbReference>
<keyword evidence="4" id="KW-1185">Reference proteome</keyword>
<keyword evidence="1" id="KW-0547">Nucleotide-binding</keyword>
<dbReference type="SUPFAM" id="SSF56059">
    <property type="entry name" value="Glutathione synthetase ATP-binding domain-like"/>
    <property type="match status" value="1"/>
</dbReference>
<proteinExistence type="predicted"/>
<dbReference type="Gene3D" id="3.40.50.20">
    <property type="match status" value="1"/>
</dbReference>
<reference evidence="3 4" key="1">
    <citation type="journal article" date="2024" name="Int. J. Syst. Evol. Microbiol.">
        <title>Virgibacillus tibetensis sp. nov., isolated from salt lake on the Tibetan Plateau of China.</title>
        <authorList>
            <person name="Phurbu D."/>
            <person name="Liu Z.-X."/>
            <person name="Wang R."/>
            <person name="Zheng Y.-Y."/>
            <person name="Liu H.-C."/>
            <person name="Zhou Y.-G."/>
            <person name="Yu Y.-J."/>
            <person name="Li A.-H."/>
        </authorList>
    </citation>
    <scope>NUCLEOTIDE SEQUENCE [LARGE SCALE GENOMIC DNA]</scope>
    <source>
        <strain evidence="3 4">C22-A2</strain>
    </source>
</reference>
<comment type="caution">
    <text evidence="3">The sequence shown here is derived from an EMBL/GenBank/DDBJ whole genome shotgun (WGS) entry which is preliminary data.</text>
</comment>
<organism evidence="3 4">
    <name type="scientific">Virgibacillus tibetensis</name>
    <dbReference type="NCBI Taxonomy" id="3042313"/>
    <lineage>
        <taxon>Bacteria</taxon>
        <taxon>Bacillati</taxon>
        <taxon>Bacillota</taxon>
        <taxon>Bacilli</taxon>
        <taxon>Bacillales</taxon>
        <taxon>Bacillaceae</taxon>
        <taxon>Virgibacillus</taxon>
    </lineage>
</organism>
<dbReference type="Pfam" id="PF08443">
    <property type="entry name" value="RimK"/>
    <property type="match status" value="1"/>
</dbReference>
<evidence type="ECO:0000256" key="1">
    <source>
        <dbReference type="PROSITE-ProRule" id="PRU00409"/>
    </source>
</evidence>